<gene>
    <name evidence="2" type="ORF">AFUS01_LOCUS32296</name>
</gene>
<sequence>ALRQCAILVSSCGHLYSTACSILATMGPWVLGAVAVGVVLVLLPDIMRQIAIWIARVRREFHNIGQSLKLALEDLEAHLRNMGY</sequence>
<proteinExistence type="predicted"/>
<keyword evidence="1" id="KW-0472">Membrane</keyword>
<dbReference type="AlphaFoldDB" id="A0A8J2PBE7"/>
<evidence type="ECO:0000313" key="2">
    <source>
        <dbReference type="EMBL" id="CAG7821997.1"/>
    </source>
</evidence>
<organism evidence="2 3">
    <name type="scientific">Allacma fusca</name>
    <dbReference type="NCBI Taxonomy" id="39272"/>
    <lineage>
        <taxon>Eukaryota</taxon>
        <taxon>Metazoa</taxon>
        <taxon>Ecdysozoa</taxon>
        <taxon>Arthropoda</taxon>
        <taxon>Hexapoda</taxon>
        <taxon>Collembola</taxon>
        <taxon>Symphypleona</taxon>
        <taxon>Sminthuridae</taxon>
        <taxon>Allacma</taxon>
    </lineage>
</organism>
<keyword evidence="3" id="KW-1185">Reference proteome</keyword>
<accession>A0A8J2PBE7</accession>
<comment type="caution">
    <text evidence="2">The sequence shown here is derived from an EMBL/GenBank/DDBJ whole genome shotgun (WGS) entry which is preliminary data.</text>
</comment>
<dbReference type="Proteomes" id="UP000708208">
    <property type="component" value="Unassembled WGS sequence"/>
</dbReference>
<dbReference type="EMBL" id="CAJVCH010525073">
    <property type="protein sequence ID" value="CAG7821997.1"/>
    <property type="molecule type" value="Genomic_DNA"/>
</dbReference>
<name>A0A8J2PBE7_9HEXA</name>
<feature type="non-terminal residue" evidence="2">
    <location>
        <position position="1"/>
    </location>
</feature>
<feature type="transmembrane region" description="Helical" evidence="1">
    <location>
        <begin position="22"/>
        <end position="43"/>
    </location>
</feature>
<keyword evidence="1" id="KW-0812">Transmembrane</keyword>
<reference evidence="2" key="1">
    <citation type="submission" date="2021-06" db="EMBL/GenBank/DDBJ databases">
        <authorList>
            <person name="Hodson N. C."/>
            <person name="Mongue J. A."/>
            <person name="Jaron S. K."/>
        </authorList>
    </citation>
    <scope>NUCLEOTIDE SEQUENCE</scope>
</reference>
<keyword evidence="1" id="KW-1133">Transmembrane helix</keyword>
<evidence type="ECO:0000313" key="3">
    <source>
        <dbReference type="Proteomes" id="UP000708208"/>
    </source>
</evidence>
<protein>
    <submittedName>
        <fullName evidence="2">Uncharacterized protein</fullName>
    </submittedName>
</protein>
<evidence type="ECO:0000256" key="1">
    <source>
        <dbReference type="SAM" id="Phobius"/>
    </source>
</evidence>